<organism evidence="2 3">
    <name type="scientific">Chrysochromulina tobinii</name>
    <dbReference type="NCBI Taxonomy" id="1460289"/>
    <lineage>
        <taxon>Eukaryota</taxon>
        <taxon>Haptista</taxon>
        <taxon>Haptophyta</taxon>
        <taxon>Prymnesiophyceae</taxon>
        <taxon>Prymnesiales</taxon>
        <taxon>Chrysochromulinaceae</taxon>
        <taxon>Chrysochromulina</taxon>
    </lineage>
</organism>
<dbReference type="OrthoDB" id="10264456at2759"/>
<accession>A0A0M0KAG4</accession>
<proteinExistence type="predicted"/>
<evidence type="ECO:0000256" key="1">
    <source>
        <dbReference type="SAM" id="MobiDB-lite"/>
    </source>
</evidence>
<evidence type="ECO:0000313" key="3">
    <source>
        <dbReference type="Proteomes" id="UP000037460"/>
    </source>
</evidence>
<dbReference type="EMBL" id="JWZX01000742">
    <property type="protein sequence ID" value="KOO35820.1"/>
    <property type="molecule type" value="Genomic_DNA"/>
</dbReference>
<evidence type="ECO:0000313" key="2">
    <source>
        <dbReference type="EMBL" id="KOO35820.1"/>
    </source>
</evidence>
<keyword evidence="3" id="KW-1185">Reference proteome</keyword>
<name>A0A0M0KAG4_9EUKA</name>
<reference evidence="3" key="1">
    <citation type="journal article" date="2015" name="PLoS Genet.">
        <title>Genome Sequence and Transcriptome Analyses of Chrysochromulina tobin: Metabolic Tools for Enhanced Algal Fitness in the Prominent Order Prymnesiales (Haptophyceae).</title>
        <authorList>
            <person name="Hovde B.T."/>
            <person name="Deodato C.R."/>
            <person name="Hunsperger H.M."/>
            <person name="Ryken S.A."/>
            <person name="Yost W."/>
            <person name="Jha R.K."/>
            <person name="Patterson J."/>
            <person name="Monnat R.J. Jr."/>
            <person name="Barlow S.B."/>
            <person name="Starkenburg S.R."/>
            <person name="Cattolico R.A."/>
        </authorList>
    </citation>
    <scope>NUCLEOTIDE SEQUENCE</scope>
    <source>
        <strain evidence="3">CCMP291</strain>
    </source>
</reference>
<dbReference type="AlphaFoldDB" id="A0A0M0KAG4"/>
<feature type="non-terminal residue" evidence="2">
    <location>
        <position position="1"/>
    </location>
</feature>
<protein>
    <submittedName>
        <fullName evidence="2">Uncharacterized protein</fullName>
    </submittedName>
</protein>
<dbReference type="Proteomes" id="UP000037460">
    <property type="component" value="Unassembled WGS sequence"/>
</dbReference>
<comment type="caution">
    <text evidence="2">The sequence shown here is derived from an EMBL/GenBank/DDBJ whole genome shotgun (WGS) entry which is preliminary data.</text>
</comment>
<sequence>DPHAHALSYAGSATANATRHSNTRIPKAAPPVCACGGRPLVRGRVWRYRGARARDACVPLSVGETEPTPPRGATPMSRSRLMPPGHRTARGANTPERDVGPVVFRAARSSAGLCAGDLSVLAEGRWVDDGR</sequence>
<gene>
    <name evidence="2" type="ORF">Ctob_014704</name>
</gene>
<feature type="region of interest" description="Disordered" evidence="1">
    <location>
        <begin position="61"/>
        <end position="98"/>
    </location>
</feature>